<dbReference type="EMBL" id="DSBX01000259">
    <property type="protein sequence ID" value="HDQ99999.1"/>
    <property type="molecule type" value="Genomic_DNA"/>
</dbReference>
<evidence type="ECO:0008006" key="3">
    <source>
        <dbReference type="Google" id="ProtNLM"/>
    </source>
</evidence>
<evidence type="ECO:0000313" key="2">
    <source>
        <dbReference type="EMBL" id="HDQ99999.1"/>
    </source>
</evidence>
<dbReference type="Gene3D" id="2.40.160.10">
    <property type="entry name" value="Porin"/>
    <property type="match status" value="1"/>
</dbReference>
<dbReference type="InterPro" id="IPR023614">
    <property type="entry name" value="Porin_dom_sf"/>
</dbReference>
<reference evidence="2" key="1">
    <citation type="journal article" date="2020" name="mSystems">
        <title>Genome- and Community-Level Interaction Insights into Carbon Utilization and Element Cycling Functions of Hydrothermarchaeota in Hydrothermal Sediment.</title>
        <authorList>
            <person name="Zhou Z."/>
            <person name="Liu Y."/>
            <person name="Xu W."/>
            <person name="Pan J."/>
            <person name="Luo Z.H."/>
            <person name="Li M."/>
        </authorList>
    </citation>
    <scope>NUCLEOTIDE SEQUENCE [LARGE SCALE GENOMIC DNA]</scope>
    <source>
        <strain evidence="2">SpSt-1182</strain>
    </source>
</reference>
<dbReference type="AlphaFoldDB" id="A0A7V0T6C1"/>
<sequence>MKRLLVVAALAAMITGLMALEPQHLQFEHVGWFRYTNVSTSFGITDPDVSRFGLERGYLRTGYQWTDKLYTKFTVDIYSSDITTEGSTVRIKEAYVDFALPIKDFFFTAGLQKHYFGLIYSWNYLDPGKSLSDEFGVAASADYGLTINGKLPNKLGELQLGLYNGEGYRYVNKCVNTTPELLANVRLTPIKNLMIGGSVMHHGEDNRRAEEDRTGILGLAVPMLVSAGPFTLLGEFNSLDYTAETGPDTLRVSRKHSQSGFDIFPSITVLDRKLDAFVRFSSWARRVEQEDGGMKLNEARSVYRYGAGANWHFYRRSGGRRPGCAFQLAWTRTQARAEGSDPKDTIMAQFRFEWAALIPPAK</sequence>
<feature type="signal peptide" evidence="1">
    <location>
        <begin position="1"/>
        <end position="19"/>
    </location>
</feature>
<feature type="chain" id="PRO_5031439701" description="Porin" evidence="1">
    <location>
        <begin position="20"/>
        <end position="362"/>
    </location>
</feature>
<accession>A0A7V0T6C1</accession>
<protein>
    <recommendedName>
        <fullName evidence="3">Porin</fullName>
    </recommendedName>
</protein>
<comment type="caution">
    <text evidence="2">The sequence shown here is derived from an EMBL/GenBank/DDBJ whole genome shotgun (WGS) entry which is preliminary data.</text>
</comment>
<keyword evidence="1" id="KW-0732">Signal</keyword>
<dbReference type="Proteomes" id="UP000885672">
    <property type="component" value="Unassembled WGS sequence"/>
</dbReference>
<name>A0A7V0T6C1_UNCW3</name>
<organism evidence="2">
    <name type="scientific">candidate division WOR-3 bacterium</name>
    <dbReference type="NCBI Taxonomy" id="2052148"/>
    <lineage>
        <taxon>Bacteria</taxon>
        <taxon>Bacteria division WOR-3</taxon>
    </lineage>
</organism>
<proteinExistence type="predicted"/>
<gene>
    <name evidence="2" type="ORF">ENN51_06935</name>
</gene>
<evidence type="ECO:0000256" key="1">
    <source>
        <dbReference type="SAM" id="SignalP"/>
    </source>
</evidence>